<proteinExistence type="inferred from homology"/>
<dbReference type="Gene3D" id="3.30.70.60">
    <property type="match status" value="1"/>
</dbReference>
<reference evidence="7" key="1">
    <citation type="submission" date="2016-06" db="UniProtKB">
        <authorList>
            <consortium name="WormBaseParasite"/>
        </authorList>
    </citation>
    <scope>IDENTIFICATION</scope>
</reference>
<evidence type="ECO:0000256" key="1">
    <source>
        <dbReference type="ARBA" id="ARBA00007411"/>
    </source>
</evidence>
<dbReference type="InterPro" id="IPR049720">
    <property type="entry name" value="EF1B_bsu/dsu"/>
</dbReference>
<keyword evidence="6" id="KW-1185">Reference proteome</keyword>
<comment type="similarity">
    <text evidence="1">Belongs to the EF-1-beta/EF-1-delta family.</text>
</comment>
<dbReference type="GO" id="GO:0005853">
    <property type="term" value="C:eukaryotic translation elongation factor 1 complex"/>
    <property type="evidence" value="ECO:0007669"/>
    <property type="project" value="InterPro"/>
</dbReference>
<organism evidence="7">
    <name type="scientific">Gongylonema pulchrum</name>
    <dbReference type="NCBI Taxonomy" id="637853"/>
    <lineage>
        <taxon>Eukaryota</taxon>
        <taxon>Metazoa</taxon>
        <taxon>Ecdysozoa</taxon>
        <taxon>Nematoda</taxon>
        <taxon>Chromadorea</taxon>
        <taxon>Rhabditida</taxon>
        <taxon>Spirurina</taxon>
        <taxon>Spiruromorpha</taxon>
        <taxon>Spiruroidea</taxon>
        <taxon>Gongylonematidae</taxon>
        <taxon>Gongylonema</taxon>
    </lineage>
</organism>
<dbReference type="WBParaSite" id="GPUH_0001034701-mRNA-1">
    <property type="protein sequence ID" value="GPUH_0001034701-mRNA-1"/>
    <property type="gene ID" value="GPUH_0001034701"/>
</dbReference>
<evidence type="ECO:0000256" key="2">
    <source>
        <dbReference type="ARBA" id="ARBA00022768"/>
    </source>
</evidence>
<evidence type="ECO:0000313" key="5">
    <source>
        <dbReference type="EMBL" id="VDN17302.1"/>
    </source>
</evidence>
<dbReference type="EMBL" id="UYRT01077929">
    <property type="protein sequence ID" value="VDN17302.1"/>
    <property type="molecule type" value="Genomic_DNA"/>
</dbReference>
<dbReference type="InterPro" id="IPR036282">
    <property type="entry name" value="Glutathione-S-Trfase_C_sf"/>
</dbReference>
<dbReference type="GO" id="GO:0005085">
    <property type="term" value="F:guanyl-nucleotide exchange factor activity"/>
    <property type="evidence" value="ECO:0007669"/>
    <property type="project" value="TreeGrafter"/>
</dbReference>
<dbReference type="OrthoDB" id="331763at2759"/>
<dbReference type="GO" id="GO:0003746">
    <property type="term" value="F:translation elongation factor activity"/>
    <property type="evidence" value="ECO:0007669"/>
    <property type="project" value="UniProtKB-KW"/>
</dbReference>
<reference evidence="5 6" key="2">
    <citation type="submission" date="2018-11" db="EMBL/GenBank/DDBJ databases">
        <authorList>
            <consortium name="Pathogen Informatics"/>
        </authorList>
    </citation>
    <scope>NUCLEOTIDE SEQUENCE [LARGE SCALE GENOMIC DNA]</scope>
</reference>
<dbReference type="PANTHER" id="PTHR11595">
    <property type="entry name" value="EF-HAND AND COILED-COIL DOMAIN-CONTAINING FAMILY MEMBER"/>
    <property type="match status" value="1"/>
</dbReference>
<protein>
    <submittedName>
        <fullName evidence="7">EF1_GNE domain-containing protein</fullName>
    </submittedName>
</protein>
<evidence type="ECO:0000259" key="4">
    <source>
        <dbReference type="SMART" id="SM00888"/>
    </source>
</evidence>
<keyword evidence="2" id="KW-0251">Elongation factor</keyword>
<keyword evidence="3" id="KW-0648">Protein biosynthesis</keyword>
<evidence type="ECO:0000313" key="6">
    <source>
        <dbReference type="Proteomes" id="UP000271098"/>
    </source>
</evidence>
<evidence type="ECO:0000256" key="3">
    <source>
        <dbReference type="ARBA" id="ARBA00022917"/>
    </source>
</evidence>
<sequence length="181" mass="20118">MFDLKTDAGLASFDEHLKDFPYATGYTPSGEDVALFRHFGSAPSAKYANISRWFRNIGSYGDNERKGWPSTAGSSAYEERKAKKPASVAKSNIIFDVKPWDDSIEMADIEKNIRAIETDGLVWGTAKVLPVAYGIKKLQICCVVEDEKVSSDWLEEQITGFEELVQSVDIVAFNKAMFSAN</sequence>
<dbReference type="InterPro" id="IPR036219">
    <property type="entry name" value="eEF-1beta-like_sf"/>
</dbReference>
<dbReference type="SMART" id="SM00888">
    <property type="entry name" value="EF1_GNE"/>
    <property type="match status" value="1"/>
</dbReference>
<dbReference type="Proteomes" id="UP000271098">
    <property type="component" value="Unassembled WGS sequence"/>
</dbReference>
<accession>A0A183DNP3</accession>
<dbReference type="SUPFAM" id="SSF54984">
    <property type="entry name" value="eEF-1beta-like"/>
    <property type="match status" value="1"/>
</dbReference>
<evidence type="ECO:0000313" key="7">
    <source>
        <dbReference type="WBParaSite" id="GPUH_0001034701-mRNA-1"/>
    </source>
</evidence>
<feature type="domain" description="Translation elongation factor EF1B beta/delta subunit guanine nucleotide exchange" evidence="4">
    <location>
        <begin position="90"/>
        <end position="176"/>
    </location>
</feature>
<dbReference type="CDD" id="cd00292">
    <property type="entry name" value="EF1B"/>
    <property type="match status" value="1"/>
</dbReference>
<dbReference type="SUPFAM" id="SSF47616">
    <property type="entry name" value="GST C-terminal domain-like"/>
    <property type="match status" value="1"/>
</dbReference>
<dbReference type="GO" id="GO:0005829">
    <property type="term" value="C:cytosol"/>
    <property type="evidence" value="ECO:0007669"/>
    <property type="project" value="TreeGrafter"/>
</dbReference>
<dbReference type="PANTHER" id="PTHR11595:SF21">
    <property type="entry name" value="ELONGATION FACTOR 1-BETA"/>
    <property type="match status" value="1"/>
</dbReference>
<dbReference type="FunFam" id="3.30.70.60:FF:000001">
    <property type="entry name" value="Elongation factor 1-beta 1 like"/>
    <property type="match status" value="1"/>
</dbReference>
<dbReference type="Pfam" id="PF00736">
    <property type="entry name" value="EF1_GNE"/>
    <property type="match status" value="1"/>
</dbReference>
<gene>
    <name evidence="5" type="ORF">GPUH_LOCUS10334</name>
</gene>
<dbReference type="InterPro" id="IPR014717">
    <property type="entry name" value="Transl_elong_EF1B/ribsomal_bS6"/>
</dbReference>
<name>A0A183DNP3_9BILA</name>
<dbReference type="InterPro" id="IPR014038">
    <property type="entry name" value="EF1B_bsu/dsu_GNE"/>
</dbReference>
<dbReference type="AlphaFoldDB" id="A0A183DNP3"/>